<comment type="catalytic activity">
    <reaction evidence="1">
        <text>Random endo-hydrolysis of N-acetyl-beta-D-glucosaminide (1-&gt;4)-beta-linkages in chitin and chitodextrins.</text>
        <dbReference type="EC" id="3.2.1.14"/>
    </reaction>
</comment>
<dbReference type="Pfam" id="PF00704">
    <property type="entry name" value="Glyco_hydro_18"/>
    <property type="match status" value="1"/>
</dbReference>
<evidence type="ECO:0000256" key="12">
    <source>
        <dbReference type="ARBA" id="ARBA00023026"/>
    </source>
</evidence>
<keyword evidence="16" id="KW-0449">Lipoprotein</keyword>
<feature type="region of interest" description="Disordered" evidence="21">
    <location>
        <begin position="641"/>
        <end position="661"/>
    </location>
</feature>
<keyword evidence="14" id="KW-0325">Glycoprotein</keyword>
<evidence type="ECO:0000256" key="22">
    <source>
        <dbReference type="SAM" id="SignalP"/>
    </source>
</evidence>
<comment type="similarity">
    <text evidence="19">Belongs to the glycosyl hydrolase 18 family. Chitinase class III subfamily.</text>
</comment>
<dbReference type="OMA" id="NGPYIAM"/>
<feature type="region of interest" description="Disordered" evidence="21">
    <location>
        <begin position="375"/>
        <end position="475"/>
    </location>
</feature>
<keyword evidence="13" id="KW-0472">Membrane</keyword>
<evidence type="ECO:0000256" key="5">
    <source>
        <dbReference type="ARBA" id="ARBA00022475"/>
    </source>
</evidence>
<reference evidence="24 25" key="1">
    <citation type="journal article" date="2016" name="Appl. Microbiol. Biotechnol.">
        <title>Characterization of T-DNA insertion mutants with decreased virulence in the entomopathogenic fungus Beauveria bassiana JEF-007.</title>
        <authorList>
            <person name="Kim S."/>
            <person name="Lee S.J."/>
            <person name="Nai Y.S."/>
            <person name="Yu J.S."/>
            <person name="Lee M.R."/>
            <person name="Yang Y.T."/>
            <person name="Kim J.S."/>
        </authorList>
    </citation>
    <scope>NUCLEOTIDE SEQUENCE [LARGE SCALE GENOMIC DNA]</scope>
    <source>
        <strain evidence="24 25">JEF-007</strain>
    </source>
</reference>
<evidence type="ECO:0000256" key="9">
    <source>
        <dbReference type="ARBA" id="ARBA00022729"/>
    </source>
</evidence>
<dbReference type="GO" id="GO:0008061">
    <property type="term" value="F:chitin binding"/>
    <property type="evidence" value="ECO:0007669"/>
    <property type="project" value="UniProtKB-KW"/>
</dbReference>
<dbReference type="GO" id="GO:0005886">
    <property type="term" value="C:plasma membrane"/>
    <property type="evidence" value="ECO:0007669"/>
    <property type="project" value="UniProtKB-SubCell"/>
</dbReference>
<feature type="region of interest" description="Disordered" evidence="21">
    <location>
        <begin position="875"/>
        <end position="912"/>
    </location>
</feature>
<evidence type="ECO:0000256" key="2">
    <source>
        <dbReference type="ARBA" id="ARBA00004609"/>
    </source>
</evidence>
<dbReference type="Proteomes" id="UP000235728">
    <property type="component" value="Unassembled WGS sequence"/>
</dbReference>
<evidence type="ECO:0000256" key="4">
    <source>
        <dbReference type="ARBA" id="ARBA00012729"/>
    </source>
</evidence>
<keyword evidence="5" id="KW-1003">Cell membrane</keyword>
<evidence type="ECO:0000256" key="17">
    <source>
        <dbReference type="ARBA" id="ARBA00023295"/>
    </source>
</evidence>
<keyword evidence="12" id="KW-0843">Virulence</keyword>
<keyword evidence="11" id="KW-0146">Chitin degradation</keyword>
<feature type="compositionally biased region" description="Low complexity" evidence="21">
    <location>
        <begin position="390"/>
        <end position="402"/>
    </location>
</feature>
<feature type="domain" description="GH18" evidence="23">
    <location>
        <begin position="23"/>
        <end position="327"/>
    </location>
</feature>
<sequence>MVSKLFTALAAAGVAAAAGTNVAKFNAYWGQSGPPNESLRQRCDEGADYISLSFVTSSPEKNPDTGYPGINFAAHCWAEVFEVDGKKSKLFRHCGTIKDDLQYCRDKGIKMLLAIGGEWNENTADYRVTTEDNGREFANFLWGAFGPYKSSWTGPRPFDKSDTERSAIDGFDFDLELPKENGKHFDNKPWIAMIDQFRKLSKDVFITGAPQCPTADEWFSMKDMIQKAQFDALFIQFYNNPGCDLKNANFNYKTWEGIIAASNKSKHAKLFVGVPASDDAAGSGYVAPKDLEKVICPIAKSPSFGGISIWDMYRGLNNVVDGKSFNQHVQDILSKCGEQTATSTTLSTTSISTATTASSSSIATTSISTVLTSTPSSIHSTVAPSGSNNTSSALPTTISSSSVKLAGTGNARSSSSVQLTSTGSSRAAVPTPGTASVPSGSHSSLVHSSAAATTTPRVTVAPWSNSTTTSQEMTTSTVYTTATRTITDCPPSVTNCPARVVIETIALYTVRPVTKTNHIPPKPTAKPSQPTEEMTTSSVYTTKTYTITSCPPSVPNCPVGHVTTETIFVSTTVCPVTKTDEAPKPTPKPTQPTEEMTTSSVYTTKTYTITSCPPIVPNCPVGHVTTETIFVSTTVCPVTKTDEAPKPTAKPTQPTEEMTTSSVYTTKTYTITSCPPIVPNCPVGHVTTETIFVSTTVCPVTKTDEAPKPTAKPIQPTEEMTTSSVYTTKTYTITSCPPSVPNCPVGHVTTETKFVSTTVCPVADVPQPTHPAGKLPGGEPSGNKPAWKPTGGEQPSGDKLTGGEQPSSNKPSSNKPTGGEQPSGNKPTGNEQPSGHKPSGNKPAESPAATTTMNKTIVKTMSAIPETTLTVVPVRPSGSQCPGGPDCPAPSAEHNKCSGADCPPSGTSAPSVSAVKPSTPVVTGGASSVAAGLVALAAAQIFLL</sequence>
<dbReference type="PANTHER" id="PTHR45708">
    <property type="entry name" value="ENDOCHITINASE"/>
    <property type="match status" value="1"/>
</dbReference>
<evidence type="ECO:0000313" key="25">
    <source>
        <dbReference type="Proteomes" id="UP000235728"/>
    </source>
</evidence>
<evidence type="ECO:0000256" key="19">
    <source>
        <dbReference type="ARBA" id="ARBA00025727"/>
    </source>
</evidence>
<dbReference type="PROSITE" id="PS51910">
    <property type="entry name" value="GH18_2"/>
    <property type="match status" value="1"/>
</dbReference>
<dbReference type="GO" id="GO:0000272">
    <property type="term" value="P:polysaccharide catabolic process"/>
    <property type="evidence" value="ECO:0007669"/>
    <property type="project" value="UniProtKB-KW"/>
</dbReference>
<keyword evidence="15" id="KW-0119">Carbohydrate metabolism</keyword>
<dbReference type="GO" id="GO:0008843">
    <property type="term" value="F:endochitinase activity"/>
    <property type="evidence" value="ECO:0007669"/>
    <property type="project" value="UniProtKB-EC"/>
</dbReference>
<feature type="chain" id="PRO_5014607381" description="chitinase" evidence="22">
    <location>
        <begin position="18"/>
        <end position="944"/>
    </location>
</feature>
<evidence type="ECO:0000256" key="3">
    <source>
        <dbReference type="ARBA" id="ARBA00004613"/>
    </source>
</evidence>
<keyword evidence="17 20" id="KW-0326">Glycosidase</keyword>
<evidence type="ECO:0000256" key="1">
    <source>
        <dbReference type="ARBA" id="ARBA00000822"/>
    </source>
</evidence>
<dbReference type="AlphaFoldDB" id="A0A2N6NAL4"/>
<keyword evidence="10 20" id="KW-0378">Hydrolase</keyword>
<keyword evidence="9 22" id="KW-0732">Signal</keyword>
<dbReference type="InterPro" id="IPR001579">
    <property type="entry name" value="Glyco_hydro_18_chit_AS"/>
</dbReference>
<keyword evidence="6" id="KW-0964">Secreted</keyword>
<dbReference type="PANTHER" id="PTHR45708:SF47">
    <property type="entry name" value="ENDOCHITINASE A"/>
    <property type="match status" value="1"/>
</dbReference>
<evidence type="ECO:0000259" key="23">
    <source>
        <dbReference type="PROSITE" id="PS51910"/>
    </source>
</evidence>
<dbReference type="InterPro" id="IPR045321">
    <property type="entry name" value="Cts1-like"/>
</dbReference>
<organism evidence="24 25">
    <name type="scientific">Beauveria bassiana</name>
    <name type="common">White muscardine disease fungus</name>
    <name type="synonym">Tritirachium shiotae</name>
    <dbReference type="NCBI Taxonomy" id="176275"/>
    <lineage>
        <taxon>Eukaryota</taxon>
        <taxon>Fungi</taxon>
        <taxon>Dikarya</taxon>
        <taxon>Ascomycota</taxon>
        <taxon>Pezizomycotina</taxon>
        <taxon>Sordariomycetes</taxon>
        <taxon>Hypocreomycetidae</taxon>
        <taxon>Hypocreales</taxon>
        <taxon>Cordycipitaceae</taxon>
        <taxon>Beauveria</taxon>
    </lineage>
</organism>
<comment type="subcellular location">
    <subcellularLocation>
        <location evidence="2">Cell membrane</location>
        <topology evidence="2">Lipid-anchor</topology>
        <topology evidence="2">GPI-anchor</topology>
    </subcellularLocation>
    <subcellularLocation>
        <location evidence="3">Secreted</location>
    </subcellularLocation>
</comment>
<feature type="compositionally biased region" description="Low complexity" evidence="21">
    <location>
        <begin position="646"/>
        <end position="661"/>
    </location>
</feature>
<evidence type="ECO:0000256" key="6">
    <source>
        <dbReference type="ARBA" id="ARBA00022525"/>
    </source>
</evidence>
<evidence type="ECO:0000256" key="8">
    <source>
        <dbReference type="ARBA" id="ARBA00022669"/>
    </source>
</evidence>
<feature type="region of interest" description="Disordered" evidence="21">
    <location>
        <begin position="767"/>
        <end position="851"/>
    </location>
</feature>
<dbReference type="GO" id="GO:0005576">
    <property type="term" value="C:extracellular region"/>
    <property type="evidence" value="ECO:0007669"/>
    <property type="project" value="UniProtKB-SubCell"/>
</dbReference>
<evidence type="ECO:0000256" key="13">
    <source>
        <dbReference type="ARBA" id="ARBA00023136"/>
    </source>
</evidence>
<feature type="compositionally biased region" description="Polar residues" evidence="21">
    <location>
        <begin position="820"/>
        <end position="833"/>
    </location>
</feature>
<accession>A0A2N6NAL4</accession>
<dbReference type="GO" id="GO:0006032">
    <property type="term" value="P:chitin catabolic process"/>
    <property type="evidence" value="ECO:0007669"/>
    <property type="project" value="UniProtKB-KW"/>
</dbReference>
<dbReference type="EC" id="3.2.1.14" evidence="4"/>
<dbReference type="InterPro" id="IPR017853">
    <property type="entry name" value="GH"/>
</dbReference>
<keyword evidence="8" id="KW-0147">Chitin-binding</keyword>
<dbReference type="CDD" id="cd02877">
    <property type="entry name" value="GH18_hevamine_XipI_class_III"/>
    <property type="match status" value="1"/>
</dbReference>
<dbReference type="PROSITE" id="PS01095">
    <property type="entry name" value="GH18_1"/>
    <property type="match status" value="1"/>
</dbReference>
<keyword evidence="7" id="KW-0336">GPI-anchor</keyword>
<evidence type="ECO:0000256" key="14">
    <source>
        <dbReference type="ARBA" id="ARBA00023180"/>
    </source>
</evidence>
<evidence type="ECO:0000313" key="24">
    <source>
        <dbReference type="EMBL" id="PMB64304.1"/>
    </source>
</evidence>
<feature type="compositionally biased region" description="Low complexity" evidence="21">
    <location>
        <begin position="413"/>
        <end position="425"/>
    </location>
</feature>
<proteinExistence type="inferred from homology"/>
<protein>
    <recommendedName>
        <fullName evidence="4">chitinase</fullName>
        <ecNumber evidence="4">3.2.1.14</ecNumber>
    </recommendedName>
</protein>
<feature type="compositionally biased region" description="Low complexity" evidence="21">
    <location>
        <begin position="435"/>
        <end position="475"/>
    </location>
</feature>
<dbReference type="SUPFAM" id="SSF51445">
    <property type="entry name" value="(Trans)glycosidases"/>
    <property type="match status" value="1"/>
</dbReference>
<evidence type="ECO:0000256" key="15">
    <source>
        <dbReference type="ARBA" id="ARBA00023277"/>
    </source>
</evidence>
<evidence type="ECO:0000256" key="16">
    <source>
        <dbReference type="ARBA" id="ARBA00023288"/>
    </source>
</evidence>
<feature type="signal peptide" evidence="22">
    <location>
        <begin position="1"/>
        <end position="17"/>
    </location>
</feature>
<dbReference type="InterPro" id="IPR001223">
    <property type="entry name" value="Glyco_hydro18_cat"/>
</dbReference>
<evidence type="ECO:0000256" key="20">
    <source>
        <dbReference type="RuleBase" id="RU000489"/>
    </source>
</evidence>
<evidence type="ECO:0000256" key="10">
    <source>
        <dbReference type="ARBA" id="ARBA00022801"/>
    </source>
</evidence>
<evidence type="ECO:0000256" key="7">
    <source>
        <dbReference type="ARBA" id="ARBA00022622"/>
    </source>
</evidence>
<keyword evidence="18" id="KW-0624">Polysaccharide degradation</keyword>
<feature type="region of interest" description="Disordered" evidence="21">
    <location>
        <begin position="579"/>
        <end position="599"/>
    </location>
</feature>
<evidence type="ECO:0000256" key="18">
    <source>
        <dbReference type="ARBA" id="ARBA00023326"/>
    </source>
</evidence>
<dbReference type="InterPro" id="IPR050542">
    <property type="entry name" value="Glycosyl_Hydrlase18_Chitinase"/>
</dbReference>
<feature type="compositionally biased region" description="Low complexity" evidence="21">
    <location>
        <begin position="806"/>
        <end position="816"/>
    </location>
</feature>
<dbReference type="Gene3D" id="3.20.20.80">
    <property type="entry name" value="Glycosidases"/>
    <property type="match status" value="1"/>
</dbReference>
<name>A0A2N6NAL4_BEABA</name>
<comment type="caution">
    <text evidence="24">The sequence shown here is derived from an EMBL/GenBank/DDBJ whole genome shotgun (WGS) entry which is preliminary data.</text>
</comment>
<dbReference type="GO" id="GO:0098552">
    <property type="term" value="C:side of membrane"/>
    <property type="evidence" value="ECO:0007669"/>
    <property type="project" value="UniProtKB-KW"/>
</dbReference>
<gene>
    <name evidence="24" type="primary">chiA</name>
    <name evidence="24" type="ORF">BM221_009690</name>
</gene>
<feature type="compositionally biased region" description="Polar residues" evidence="21">
    <location>
        <begin position="379"/>
        <end position="389"/>
    </location>
</feature>
<evidence type="ECO:0000256" key="21">
    <source>
        <dbReference type="SAM" id="MobiDB-lite"/>
    </source>
</evidence>
<evidence type="ECO:0000256" key="11">
    <source>
        <dbReference type="ARBA" id="ARBA00023024"/>
    </source>
</evidence>
<dbReference type="EMBL" id="MRVG01000013">
    <property type="protein sequence ID" value="PMB64304.1"/>
    <property type="molecule type" value="Genomic_DNA"/>
</dbReference>